<dbReference type="PROSITE" id="PS00409">
    <property type="entry name" value="PROKAR_NTER_METHYL"/>
    <property type="match status" value="1"/>
</dbReference>
<dbReference type="Pfam" id="PF12019">
    <property type="entry name" value="GspH"/>
    <property type="match status" value="1"/>
</dbReference>
<evidence type="ECO:0000256" key="6">
    <source>
        <dbReference type="ARBA" id="ARBA00022692"/>
    </source>
</evidence>
<evidence type="ECO:0000256" key="11">
    <source>
        <dbReference type="SAM" id="MobiDB-lite"/>
    </source>
</evidence>
<keyword evidence="5" id="KW-0997">Cell inner membrane</keyword>
<organism evidence="13 14">
    <name type="scientific">Achromobacter aloeverae</name>
    <dbReference type="NCBI Taxonomy" id="1750518"/>
    <lineage>
        <taxon>Bacteria</taxon>
        <taxon>Pseudomonadati</taxon>
        <taxon>Pseudomonadota</taxon>
        <taxon>Betaproteobacteria</taxon>
        <taxon>Burkholderiales</taxon>
        <taxon>Alcaligenaceae</taxon>
        <taxon>Achromobacter</taxon>
    </lineage>
</organism>
<feature type="compositionally biased region" description="Basic residues" evidence="11">
    <location>
        <begin position="14"/>
        <end position="26"/>
    </location>
</feature>
<evidence type="ECO:0000313" key="13">
    <source>
        <dbReference type="EMBL" id="RXN83881.1"/>
    </source>
</evidence>
<sequence>MRTSAPGISERPARLMRPRRRRRSSRRREGGFTLIELLVVLVIIGIAAGMVGISAVAAPDRRLHEDGERLLQAFAVAQSEARSDGRVITWRASASGYRFERPGRRAASTGDADDEAPLPPDDFHDDPVLRPQPWSAGPVAVTPAGRAGWIVFDTEWMADPMQLTLSAGGRDITLTRDAGGAYAVR</sequence>
<comment type="subcellular location">
    <subcellularLocation>
        <location evidence="1">Cell inner membrane</location>
        <topology evidence="1">Single-pass membrane protein</topology>
    </subcellularLocation>
</comment>
<dbReference type="SUPFAM" id="SSF54523">
    <property type="entry name" value="Pili subunits"/>
    <property type="match status" value="1"/>
</dbReference>
<evidence type="ECO:0000256" key="9">
    <source>
        <dbReference type="ARBA" id="ARBA00025772"/>
    </source>
</evidence>
<keyword evidence="7" id="KW-1133">Transmembrane helix</keyword>
<dbReference type="EMBL" id="PYAL01000009">
    <property type="protein sequence ID" value="RXN83881.1"/>
    <property type="molecule type" value="Genomic_DNA"/>
</dbReference>
<keyword evidence="6" id="KW-0812">Transmembrane</keyword>
<feature type="domain" description="General secretion pathway GspH" evidence="12">
    <location>
        <begin position="68"/>
        <end position="175"/>
    </location>
</feature>
<evidence type="ECO:0000256" key="5">
    <source>
        <dbReference type="ARBA" id="ARBA00022519"/>
    </source>
</evidence>
<dbReference type="InterPro" id="IPR045584">
    <property type="entry name" value="Pilin-like"/>
</dbReference>
<reference evidence="13 14" key="1">
    <citation type="journal article" date="2017" name="Int. J. Syst. Evol. Microbiol.">
        <title>Achromobacter aloeverae sp. nov., isolated from the root of Aloe vera (L.) Burm.f.</title>
        <authorList>
            <person name="Kuncharoen N."/>
            <person name="Muramatsu Y."/>
            <person name="Shibata C."/>
            <person name="Kamakura Y."/>
            <person name="Nakagawa Y."/>
            <person name="Tanasupawat S."/>
        </authorList>
    </citation>
    <scope>NUCLEOTIDE SEQUENCE [LARGE SCALE GENOMIC DNA]</scope>
    <source>
        <strain evidence="13 14">AVA-1</strain>
    </source>
</reference>
<dbReference type="GO" id="GO:0015628">
    <property type="term" value="P:protein secretion by the type II secretion system"/>
    <property type="evidence" value="ECO:0007669"/>
    <property type="project" value="InterPro"/>
</dbReference>
<gene>
    <name evidence="13" type="primary">gspH</name>
    <name evidence="13" type="ORF">C7R54_26865</name>
</gene>
<name>A0A4Q1HDA7_9BURK</name>
<evidence type="ECO:0000256" key="2">
    <source>
        <dbReference type="ARBA" id="ARBA00021549"/>
    </source>
</evidence>
<dbReference type="OrthoDB" id="8851040at2"/>
<accession>A0A4Q1HDA7</accession>
<proteinExistence type="inferred from homology"/>
<dbReference type="RefSeq" id="WP_129153992.1">
    <property type="nucleotide sequence ID" value="NZ_JBHSDO010000015.1"/>
</dbReference>
<dbReference type="InterPro" id="IPR012902">
    <property type="entry name" value="N_methyl_site"/>
</dbReference>
<dbReference type="Pfam" id="PF07963">
    <property type="entry name" value="N_methyl"/>
    <property type="match status" value="1"/>
</dbReference>
<feature type="region of interest" description="Disordered" evidence="11">
    <location>
        <begin position="1"/>
        <end position="26"/>
    </location>
</feature>
<evidence type="ECO:0000256" key="7">
    <source>
        <dbReference type="ARBA" id="ARBA00022989"/>
    </source>
</evidence>
<dbReference type="GO" id="GO:0005886">
    <property type="term" value="C:plasma membrane"/>
    <property type="evidence" value="ECO:0007669"/>
    <property type="project" value="UniProtKB-SubCell"/>
</dbReference>
<comment type="similarity">
    <text evidence="9">Belongs to the GSP H family.</text>
</comment>
<protein>
    <recommendedName>
        <fullName evidence="2">Type II secretion system protein H</fullName>
    </recommendedName>
    <alternativeName>
        <fullName evidence="10">General secretion pathway protein H</fullName>
    </alternativeName>
</protein>
<evidence type="ECO:0000256" key="3">
    <source>
        <dbReference type="ARBA" id="ARBA00022475"/>
    </source>
</evidence>
<dbReference type="GO" id="GO:0015627">
    <property type="term" value="C:type II protein secretion system complex"/>
    <property type="evidence" value="ECO:0007669"/>
    <property type="project" value="InterPro"/>
</dbReference>
<evidence type="ECO:0000256" key="1">
    <source>
        <dbReference type="ARBA" id="ARBA00004377"/>
    </source>
</evidence>
<feature type="region of interest" description="Disordered" evidence="11">
    <location>
        <begin position="101"/>
        <end position="137"/>
    </location>
</feature>
<keyword evidence="8" id="KW-0472">Membrane</keyword>
<dbReference type="InterPro" id="IPR022346">
    <property type="entry name" value="T2SS_GspH"/>
</dbReference>
<evidence type="ECO:0000256" key="10">
    <source>
        <dbReference type="ARBA" id="ARBA00030775"/>
    </source>
</evidence>
<evidence type="ECO:0000256" key="8">
    <source>
        <dbReference type="ARBA" id="ARBA00023136"/>
    </source>
</evidence>
<dbReference type="AlphaFoldDB" id="A0A4Q1HDA7"/>
<evidence type="ECO:0000259" key="12">
    <source>
        <dbReference type="Pfam" id="PF12019"/>
    </source>
</evidence>
<keyword evidence="4" id="KW-0488">Methylation</keyword>
<dbReference type="NCBIfam" id="TIGR02532">
    <property type="entry name" value="IV_pilin_GFxxxE"/>
    <property type="match status" value="1"/>
</dbReference>
<dbReference type="Proteomes" id="UP000290849">
    <property type="component" value="Unassembled WGS sequence"/>
</dbReference>
<keyword evidence="14" id="KW-1185">Reference proteome</keyword>
<keyword evidence="3" id="KW-1003">Cell membrane</keyword>
<evidence type="ECO:0000256" key="4">
    <source>
        <dbReference type="ARBA" id="ARBA00022481"/>
    </source>
</evidence>
<comment type="caution">
    <text evidence="13">The sequence shown here is derived from an EMBL/GenBank/DDBJ whole genome shotgun (WGS) entry which is preliminary data.</text>
</comment>
<evidence type="ECO:0000313" key="14">
    <source>
        <dbReference type="Proteomes" id="UP000290849"/>
    </source>
</evidence>
<dbReference type="Gene3D" id="3.30.700.10">
    <property type="entry name" value="Glycoprotein, Type 4 Pilin"/>
    <property type="match status" value="1"/>
</dbReference>